<feature type="transmembrane region" description="Helical" evidence="8">
    <location>
        <begin position="307"/>
        <end position="327"/>
    </location>
</feature>
<comment type="caution">
    <text evidence="9">The sequence shown here is derived from an EMBL/GenBank/DDBJ whole genome shotgun (WGS) entry which is preliminary data.</text>
</comment>
<feature type="transmembrane region" description="Helical" evidence="8">
    <location>
        <begin position="105"/>
        <end position="138"/>
    </location>
</feature>
<dbReference type="PANTHER" id="PTHR30472:SF25">
    <property type="entry name" value="ABC TRANSPORTER PERMEASE PROTEIN MJ0876-RELATED"/>
    <property type="match status" value="1"/>
</dbReference>
<evidence type="ECO:0000256" key="6">
    <source>
        <dbReference type="ARBA" id="ARBA00022989"/>
    </source>
</evidence>
<dbReference type="RefSeq" id="WP_319953473.1">
    <property type="nucleotide sequence ID" value="NZ_JAXAVX010000002.1"/>
</dbReference>
<reference evidence="9 10" key="1">
    <citation type="submission" date="2023-11" db="EMBL/GenBank/DDBJ databases">
        <authorList>
            <person name="Xu M."/>
            <person name="Jiang T."/>
        </authorList>
    </citation>
    <scope>NUCLEOTIDE SEQUENCE [LARGE SCALE GENOMIC DNA]</scope>
    <source>
        <strain evidence="9 10">SD</strain>
    </source>
</reference>
<evidence type="ECO:0000256" key="8">
    <source>
        <dbReference type="SAM" id="Phobius"/>
    </source>
</evidence>
<keyword evidence="6 8" id="KW-1133">Transmembrane helix</keyword>
<feature type="transmembrane region" description="Helical" evidence="8">
    <location>
        <begin position="235"/>
        <end position="264"/>
    </location>
</feature>
<dbReference type="Proteomes" id="UP001277761">
    <property type="component" value="Unassembled WGS sequence"/>
</dbReference>
<evidence type="ECO:0000256" key="4">
    <source>
        <dbReference type="ARBA" id="ARBA00022475"/>
    </source>
</evidence>
<gene>
    <name evidence="9" type="ORF">SK069_06960</name>
</gene>
<evidence type="ECO:0000256" key="7">
    <source>
        <dbReference type="ARBA" id="ARBA00023136"/>
    </source>
</evidence>
<dbReference type="PANTHER" id="PTHR30472">
    <property type="entry name" value="FERRIC ENTEROBACTIN TRANSPORT SYSTEM PERMEASE PROTEIN"/>
    <property type="match status" value="1"/>
</dbReference>
<keyword evidence="5 8" id="KW-0812">Transmembrane</keyword>
<dbReference type="Pfam" id="PF01032">
    <property type="entry name" value="FecCD"/>
    <property type="match status" value="1"/>
</dbReference>
<proteinExistence type="inferred from homology"/>
<evidence type="ECO:0000256" key="5">
    <source>
        <dbReference type="ARBA" id="ARBA00022692"/>
    </source>
</evidence>
<accession>A0ABU4VKE2</accession>
<keyword evidence="7 8" id="KW-0472">Membrane</keyword>
<organism evidence="9 10">
    <name type="scientific">Patulibacter brassicae</name>
    <dbReference type="NCBI Taxonomy" id="1705717"/>
    <lineage>
        <taxon>Bacteria</taxon>
        <taxon>Bacillati</taxon>
        <taxon>Actinomycetota</taxon>
        <taxon>Thermoleophilia</taxon>
        <taxon>Solirubrobacterales</taxon>
        <taxon>Patulibacteraceae</taxon>
        <taxon>Patulibacter</taxon>
    </lineage>
</organism>
<evidence type="ECO:0000313" key="10">
    <source>
        <dbReference type="Proteomes" id="UP001277761"/>
    </source>
</evidence>
<feature type="transmembrane region" description="Helical" evidence="8">
    <location>
        <begin position="6"/>
        <end position="26"/>
    </location>
</feature>
<evidence type="ECO:0000256" key="1">
    <source>
        <dbReference type="ARBA" id="ARBA00004651"/>
    </source>
</evidence>
<dbReference type="EMBL" id="JAXAVX010000002">
    <property type="protein sequence ID" value="MDX8151323.1"/>
    <property type="molecule type" value="Genomic_DNA"/>
</dbReference>
<dbReference type="InterPro" id="IPR037294">
    <property type="entry name" value="ABC_BtuC-like"/>
</dbReference>
<feature type="transmembrane region" description="Helical" evidence="8">
    <location>
        <begin position="192"/>
        <end position="214"/>
    </location>
</feature>
<comment type="similarity">
    <text evidence="2">Belongs to the binding-protein-dependent transport system permease family. FecCD subfamily.</text>
</comment>
<dbReference type="SUPFAM" id="SSF81345">
    <property type="entry name" value="ABC transporter involved in vitamin B12 uptake, BtuC"/>
    <property type="match status" value="1"/>
</dbReference>
<keyword evidence="10" id="KW-1185">Reference proteome</keyword>
<keyword evidence="3" id="KW-0813">Transport</keyword>
<evidence type="ECO:0000256" key="2">
    <source>
        <dbReference type="ARBA" id="ARBA00007935"/>
    </source>
</evidence>
<comment type="subcellular location">
    <subcellularLocation>
        <location evidence="1">Cell membrane</location>
        <topology evidence="1">Multi-pass membrane protein</topology>
    </subcellularLocation>
</comment>
<dbReference type="CDD" id="cd06550">
    <property type="entry name" value="TM_ABC_iron-siderophores_like"/>
    <property type="match status" value="1"/>
</dbReference>
<protein>
    <submittedName>
        <fullName evidence="9">Iron ABC transporter permease</fullName>
    </submittedName>
</protein>
<keyword evidence="4" id="KW-1003">Cell membrane</keyword>
<dbReference type="InterPro" id="IPR000522">
    <property type="entry name" value="ABC_transptr_permease_BtuC"/>
</dbReference>
<feature type="transmembrane region" description="Helical" evidence="8">
    <location>
        <begin position="150"/>
        <end position="172"/>
    </location>
</feature>
<name>A0ABU4VKE2_9ACTN</name>
<sequence length="331" mass="33113">MTLRQAGVLGTSAVVLVIAALASIAVGSTSIPLRDVVDALPLVGGGDVSPAIDQIITDLRIPRTVTAILVGAALGVAGALLQGALSNPLASPDVIGVTAGSGFGAMIILLASPGAVALVPLSALVFGLVATSLVFLVAWAGAGGGSIARLILAGIAINAIFTALTTALMTAFPERVSSAIFFIAGYLSNDGWGVLTGVWPYLVVGFLAAAFLIRPLDRLALGDDVAQSLGQRPRVVRLVAAGTAALLAASAAALAGLLGFLGLVVPHAVRLAGGTASHRFVVPTSAVAGAALLLVADTVSRKVAAPYDFPVGPFMVVLGVPLFLWLLRRAV</sequence>
<dbReference type="Gene3D" id="1.10.3470.10">
    <property type="entry name" value="ABC transporter involved in vitamin B12 uptake, BtuC"/>
    <property type="match status" value="1"/>
</dbReference>
<evidence type="ECO:0000313" key="9">
    <source>
        <dbReference type="EMBL" id="MDX8151323.1"/>
    </source>
</evidence>
<feature type="transmembrane region" description="Helical" evidence="8">
    <location>
        <begin position="65"/>
        <end position="85"/>
    </location>
</feature>
<evidence type="ECO:0000256" key="3">
    <source>
        <dbReference type="ARBA" id="ARBA00022448"/>
    </source>
</evidence>